<sequence>MSSQQIKEVNDAKEKWNKESAPEESQAKHKSQPQNVKKNFSVSSNSIREWASTGFEFFAEWSKAELYLNSEDDEVKEVEDDNGLPKVALDDEGYAKLPSHDGIGLKGQQELVRTIFLASYIDQLVCRSFHPQS</sequence>
<proteinExistence type="predicted"/>
<dbReference type="Proteomes" id="UP001195769">
    <property type="component" value="Unassembled WGS sequence"/>
</dbReference>
<name>A0AAD4E4Z9_9AGAM</name>
<accession>A0AAD4E4Z9</accession>
<dbReference type="EMBL" id="JABBWK010000039">
    <property type="protein sequence ID" value="KAG1898413.1"/>
    <property type="molecule type" value="Genomic_DNA"/>
</dbReference>
<dbReference type="RefSeq" id="XP_041223989.1">
    <property type="nucleotide sequence ID" value="XM_041377160.1"/>
</dbReference>
<evidence type="ECO:0000313" key="2">
    <source>
        <dbReference type="EMBL" id="KAG1898413.1"/>
    </source>
</evidence>
<evidence type="ECO:0000256" key="1">
    <source>
        <dbReference type="SAM" id="MobiDB-lite"/>
    </source>
</evidence>
<organism evidence="2 3">
    <name type="scientific">Suillus fuscotomentosus</name>
    <dbReference type="NCBI Taxonomy" id="1912939"/>
    <lineage>
        <taxon>Eukaryota</taxon>
        <taxon>Fungi</taxon>
        <taxon>Dikarya</taxon>
        <taxon>Basidiomycota</taxon>
        <taxon>Agaricomycotina</taxon>
        <taxon>Agaricomycetes</taxon>
        <taxon>Agaricomycetidae</taxon>
        <taxon>Boletales</taxon>
        <taxon>Suillineae</taxon>
        <taxon>Suillaceae</taxon>
        <taxon>Suillus</taxon>
    </lineage>
</organism>
<gene>
    <name evidence="2" type="ORF">F5891DRAFT_981823</name>
</gene>
<dbReference type="AlphaFoldDB" id="A0AAD4E4Z9"/>
<keyword evidence="3" id="KW-1185">Reference proteome</keyword>
<reference evidence="2" key="1">
    <citation type="journal article" date="2020" name="New Phytol.">
        <title>Comparative genomics reveals dynamic genome evolution in host specialist ectomycorrhizal fungi.</title>
        <authorList>
            <person name="Lofgren L.A."/>
            <person name="Nguyen N.H."/>
            <person name="Vilgalys R."/>
            <person name="Ruytinx J."/>
            <person name="Liao H.L."/>
            <person name="Branco S."/>
            <person name="Kuo A."/>
            <person name="LaButti K."/>
            <person name="Lipzen A."/>
            <person name="Andreopoulos W."/>
            <person name="Pangilinan J."/>
            <person name="Riley R."/>
            <person name="Hundley H."/>
            <person name="Na H."/>
            <person name="Barry K."/>
            <person name="Grigoriev I.V."/>
            <person name="Stajich J.E."/>
            <person name="Kennedy P.G."/>
        </authorList>
    </citation>
    <scope>NUCLEOTIDE SEQUENCE</scope>
    <source>
        <strain evidence="2">FC203</strain>
    </source>
</reference>
<comment type="caution">
    <text evidence="2">The sequence shown here is derived from an EMBL/GenBank/DDBJ whole genome shotgun (WGS) entry which is preliminary data.</text>
</comment>
<dbReference type="GeneID" id="64671458"/>
<feature type="region of interest" description="Disordered" evidence="1">
    <location>
        <begin position="1"/>
        <end position="39"/>
    </location>
</feature>
<evidence type="ECO:0000313" key="3">
    <source>
        <dbReference type="Proteomes" id="UP001195769"/>
    </source>
</evidence>
<protein>
    <submittedName>
        <fullName evidence="2">Uncharacterized protein</fullName>
    </submittedName>
</protein>
<feature type="compositionally biased region" description="Basic and acidic residues" evidence="1">
    <location>
        <begin position="8"/>
        <end position="27"/>
    </location>
</feature>